<dbReference type="PROSITE" id="PS51257">
    <property type="entry name" value="PROKAR_LIPOPROTEIN"/>
    <property type="match status" value="1"/>
</dbReference>
<evidence type="ECO:0000256" key="11">
    <source>
        <dbReference type="PIRSR" id="PIRSR601548-8"/>
    </source>
</evidence>
<evidence type="ECO:0000256" key="13">
    <source>
        <dbReference type="RuleBase" id="RU361144"/>
    </source>
</evidence>
<comment type="caution">
    <text evidence="15">The sequence shown here is derived from an EMBL/GenBank/DDBJ whole genome shotgun (WGS) entry which is preliminary data.</text>
</comment>
<evidence type="ECO:0000256" key="10">
    <source>
        <dbReference type="PIRSR" id="PIRSR601548-4"/>
    </source>
</evidence>
<feature type="active site" description="Proton donor 2" evidence="7">
    <location>
        <position position="506"/>
    </location>
</feature>
<feature type="signal peptide" evidence="14">
    <location>
        <begin position="1"/>
        <end position="22"/>
    </location>
</feature>
<feature type="active site" description="Proton acceptor 2" evidence="7">
    <location>
        <position position="377"/>
    </location>
</feature>
<keyword evidence="13" id="KW-0378">Hydrolase</keyword>
<dbReference type="SUPFAM" id="SSF55486">
    <property type="entry name" value="Metalloproteases ('zincins'), catalytic domain"/>
    <property type="match status" value="1"/>
</dbReference>
<dbReference type="Pfam" id="PF01401">
    <property type="entry name" value="Peptidase_M2"/>
    <property type="match status" value="1"/>
</dbReference>
<sequence>MLNMLRSLLLLVVFCFLTCSCSDPEIEEEEINARAFMDILNAETGEDINLLSNLEWDYATNLTDANLKRKTQFAADMSVRVKVRWEEVMKYNWKAFSDPTLKRQFMLYSLLGDAALSKDEIVSLHRIIGDMSKIYSTAKICDYSDKTQCNLSLEPDIVEIHANSRDEAELKHVWVSWRDAVGPHIRNMYRDYVHLLNKTAHLNHFKSADELWLFEYEEFNMKSLKGQIRTLWEQVKPLYQQLHAYVRHGLRKRYGSIVSENGPIPAHLLGNVWSQSWANLADDFKPFPNAAEQDITKNLKKQNYTVEKIFRTAEDFFTSIGLPKMVDLFWKKSIFTKPSDRNIICHASAWEFQDGEDFRIKMCTKVTEENFNTVHHEMGHIEYYMLFKDLPLPFRRGANPGFHEAVGDLVSLSVKSPKHLKKLNLFDARLDDPELMLNNLFEIGMTKLPLLPFSYMVDQWRWGVFSGKIPFDDYNCKWWELRQELQGLEPPVPRSEADFDPGSKYHIPSSTPYVRYFVAIILQFQFHRAACEKAGQYDRNNPHKLLHLCDIYQNKAAGTAIRQMLSLGASKPWPEALYTMTGQHVMDASALLEYFRPLQTWLEKKNRENNVHVGWEKSTKTCTKGK</sequence>
<comment type="similarity">
    <text evidence="1 12 13">Belongs to the peptidase M2 family.</text>
</comment>
<name>A0ABD2NDH5_9CUCU</name>
<dbReference type="GO" id="GO:0046872">
    <property type="term" value="F:metal ion binding"/>
    <property type="evidence" value="ECO:0007669"/>
    <property type="project" value="UniProtKB-KW"/>
</dbReference>
<proteinExistence type="inferred from homology"/>
<evidence type="ECO:0000313" key="16">
    <source>
        <dbReference type="Proteomes" id="UP001516400"/>
    </source>
</evidence>
<dbReference type="CDD" id="cd06461">
    <property type="entry name" value="M2_ACE"/>
    <property type="match status" value="1"/>
</dbReference>
<keyword evidence="13" id="KW-0121">Carboxypeptidase</keyword>
<dbReference type="Proteomes" id="UP001516400">
    <property type="component" value="Unassembled WGS sequence"/>
</dbReference>
<keyword evidence="13" id="KW-0645">Protease</keyword>
<dbReference type="EC" id="3.4.-.-" evidence="13"/>
<protein>
    <recommendedName>
        <fullName evidence="13">Angiotensin-converting enzyme</fullName>
        <ecNumber evidence="13">3.4.-.-</ecNumber>
    </recommendedName>
</protein>
<dbReference type="GO" id="GO:0004180">
    <property type="term" value="F:carboxypeptidase activity"/>
    <property type="evidence" value="ECO:0007669"/>
    <property type="project" value="UniProtKB-KW"/>
</dbReference>
<dbReference type="InterPro" id="IPR001548">
    <property type="entry name" value="Peptidase_M2"/>
</dbReference>
<gene>
    <name evidence="15" type="ORF">HHI36_012076</name>
</gene>
<feature type="binding site" evidence="9">
    <location>
        <position position="380"/>
    </location>
    <ligand>
        <name>Zn(2+)</name>
        <dbReference type="ChEBI" id="CHEBI:29105"/>
        <label>1</label>
        <note>catalytic</note>
    </ligand>
</feature>
<keyword evidence="3 10" id="KW-1015">Disulfide bond</keyword>
<evidence type="ECO:0000256" key="4">
    <source>
        <dbReference type="ARBA" id="ARBA00023180"/>
    </source>
</evidence>
<dbReference type="PRINTS" id="PR00791">
    <property type="entry name" value="PEPDIPTASEA"/>
</dbReference>
<keyword evidence="4 6" id="KW-0325">Glycoprotein</keyword>
<evidence type="ECO:0000256" key="8">
    <source>
        <dbReference type="PIRSR" id="PIRSR601548-2"/>
    </source>
</evidence>
<evidence type="ECO:0000256" key="1">
    <source>
        <dbReference type="ARBA" id="ARBA00008139"/>
    </source>
</evidence>
<evidence type="ECO:0000256" key="14">
    <source>
        <dbReference type="SAM" id="SignalP"/>
    </source>
</evidence>
<feature type="binding site" evidence="11">
    <location>
        <position position="404"/>
    </location>
    <ligand>
        <name>Zn(2+)</name>
        <dbReference type="ChEBI" id="CHEBI:29105"/>
        <label>2</label>
        <note>catalytic</note>
    </ligand>
</feature>
<feature type="active site" description="Proton donor 1" evidence="5">
    <location>
        <position position="506"/>
    </location>
</feature>
<feature type="binding site" evidence="11">
    <location>
        <position position="380"/>
    </location>
    <ligand>
        <name>Zn(2+)</name>
        <dbReference type="ChEBI" id="CHEBI:29105"/>
        <label>2</label>
        <note>catalytic</note>
    </ligand>
</feature>
<reference evidence="15 16" key="1">
    <citation type="journal article" date="2021" name="BMC Biol.">
        <title>Horizontally acquired antibacterial genes associated with adaptive radiation of ladybird beetles.</title>
        <authorList>
            <person name="Li H.S."/>
            <person name="Tang X.F."/>
            <person name="Huang Y.H."/>
            <person name="Xu Z.Y."/>
            <person name="Chen M.L."/>
            <person name="Du X.Y."/>
            <person name="Qiu B.Y."/>
            <person name="Chen P.T."/>
            <person name="Zhang W."/>
            <person name="Slipinski A."/>
            <person name="Escalona H.E."/>
            <person name="Waterhouse R.M."/>
            <person name="Zwick A."/>
            <person name="Pang H."/>
        </authorList>
    </citation>
    <scope>NUCLEOTIDE SEQUENCE [LARGE SCALE GENOMIC DNA]</scope>
    <source>
        <strain evidence="15">SYSU2018</strain>
    </source>
</reference>
<feature type="active site" description="Proton acceptor 1" evidence="5">
    <location>
        <position position="377"/>
    </location>
</feature>
<keyword evidence="16" id="KW-1185">Reference proteome</keyword>
<evidence type="ECO:0000256" key="9">
    <source>
        <dbReference type="PIRSR" id="PIRSR601548-3"/>
    </source>
</evidence>
<comment type="cofactor">
    <cofactor evidence="13">
        <name>Zn(2+)</name>
        <dbReference type="ChEBI" id="CHEBI:29105"/>
    </cofactor>
    <text evidence="13">Binds 1 zinc ion per subunit.</text>
</comment>
<dbReference type="PROSITE" id="PS52011">
    <property type="entry name" value="PEPTIDASE_M2"/>
    <property type="match status" value="1"/>
</dbReference>
<feature type="binding site" evidence="8">
    <location>
        <position position="515"/>
    </location>
    <ligand>
        <name>chloride</name>
        <dbReference type="ChEBI" id="CHEBI:17996"/>
        <label>1</label>
    </ligand>
</feature>
<dbReference type="Gene3D" id="1.10.1370.30">
    <property type="match status" value="2"/>
</dbReference>
<evidence type="ECO:0000256" key="2">
    <source>
        <dbReference type="ARBA" id="ARBA00022729"/>
    </source>
</evidence>
<evidence type="ECO:0000256" key="12">
    <source>
        <dbReference type="PROSITE-ProRule" id="PRU01355"/>
    </source>
</evidence>
<evidence type="ECO:0000256" key="7">
    <source>
        <dbReference type="PIRSR" id="PIRSR601548-11"/>
    </source>
</evidence>
<dbReference type="GO" id="GO:0006508">
    <property type="term" value="P:proteolysis"/>
    <property type="evidence" value="ECO:0007669"/>
    <property type="project" value="UniProtKB-KW"/>
</dbReference>
<keyword evidence="9 13" id="KW-0479">Metal-binding</keyword>
<feature type="disulfide bond" evidence="10 12">
    <location>
        <begin position="531"/>
        <end position="549"/>
    </location>
</feature>
<feature type="binding site" evidence="9">
    <location>
        <position position="404"/>
    </location>
    <ligand>
        <name>Zn(2+)</name>
        <dbReference type="ChEBI" id="CHEBI:29105"/>
        <label>1</label>
        <note>catalytic</note>
    </ligand>
</feature>
<feature type="binding site" evidence="11">
    <location>
        <position position="376"/>
    </location>
    <ligand>
        <name>Zn(2+)</name>
        <dbReference type="ChEBI" id="CHEBI:29105"/>
        <label>2</label>
        <note>catalytic</note>
    </ligand>
</feature>
<feature type="disulfide bond" evidence="12">
    <location>
        <begin position="141"/>
        <end position="149"/>
    </location>
</feature>
<evidence type="ECO:0000313" key="15">
    <source>
        <dbReference type="EMBL" id="KAL3276706.1"/>
    </source>
</evidence>
<organism evidence="15 16">
    <name type="scientific">Cryptolaemus montrouzieri</name>
    <dbReference type="NCBI Taxonomy" id="559131"/>
    <lineage>
        <taxon>Eukaryota</taxon>
        <taxon>Metazoa</taxon>
        <taxon>Ecdysozoa</taxon>
        <taxon>Arthropoda</taxon>
        <taxon>Hexapoda</taxon>
        <taxon>Insecta</taxon>
        <taxon>Pterygota</taxon>
        <taxon>Neoptera</taxon>
        <taxon>Endopterygota</taxon>
        <taxon>Coleoptera</taxon>
        <taxon>Polyphaga</taxon>
        <taxon>Cucujiformia</taxon>
        <taxon>Coccinelloidea</taxon>
        <taxon>Coccinellidae</taxon>
        <taxon>Scymninae</taxon>
        <taxon>Scymnini</taxon>
        <taxon>Cryptolaemus</taxon>
    </lineage>
</organism>
<accession>A0ABD2NDH5</accession>
<evidence type="ECO:0000256" key="6">
    <source>
        <dbReference type="PIRSR" id="PIRSR601548-10"/>
    </source>
</evidence>
<feature type="disulfide bond" evidence="10 12">
    <location>
        <begin position="345"/>
        <end position="363"/>
    </location>
</feature>
<evidence type="ECO:0000256" key="5">
    <source>
        <dbReference type="PIRSR" id="PIRSR601548-1"/>
    </source>
</evidence>
<feature type="glycosylation site" description="N-linked (GlcNAc...) asparagine" evidence="6">
    <location>
        <position position="61"/>
    </location>
</feature>
<dbReference type="FunFam" id="1.10.1370.30:FF:000005">
    <property type="entry name" value="Angiotensin-converting enzyme"/>
    <property type="match status" value="1"/>
</dbReference>
<dbReference type="GO" id="GO:0008237">
    <property type="term" value="F:metallopeptidase activity"/>
    <property type="evidence" value="ECO:0007669"/>
    <property type="project" value="UniProtKB-KW"/>
</dbReference>
<dbReference type="EMBL" id="JABFTP020000103">
    <property type="protein sequence ID" value="KAL3276706.1"/>
    <property type="molecule type" value="Genomic_DNA"/>
</dbReference>
<feature type="chain" id="PRO_5044763799" description="Angiotensin-converting enzyme" evidence="14">
    <location>
        <begin position="23"/>
        <end position="626"/>
    </location>
</feature>
<feature type="binding site" evidence="8">
    <location>
        <position position="216"/>
    </location>
    <ligand>
        <name>chloride</name>
        <dbReference type="ChEBI" id="CHEBI:17996"/>
        <label>1</label>
    </ligand>
</feature>
<feature type="binding site" evidence="9">
    <location>
        <position position="376"/>
    </location>
    <ligand>
        <name>Zn(2+)</name>
        <dbReference type="ChEBI" id="CHEBI:29105"/>
        <label>1</label>
        <note>catalytic</note>
    </ligand>
</feature>
<evidence type="ECO:0000256" key="3">
    <source>
        <dbReference type="ARBA" id="ARBA00023157"/>
    </source>
</evidence>
<keyword evidence="2 14" id="KW-0732">Signal</keyword>
<keyword evidence="13" id="KW-0482">Metalloprotease</keyword>
<dbReference type="PANTHER" id="PTHR10514:SF44">
    <property type="entry name" value="ANGIOTENSIN-CONVERTING ENZYME-RELATED"/>
    <property type="match status" value="1"/>
</dbReference>
<dbReference type="PANTHER" id="PTHR10514">
    <property type="entry name" value="ANGIOTENSIN-CONVERTING ENZYME"/>
    <property type="match status" value="1"/>
</dbReference>
<dbReference type="AlphaFoldDB" id="A0ABD2NDH5"/>
<keyword evidence="9 13" id="KW-0862">Zinc</keyword>